<dbReference type="Proteomes" id="UP000063429">
    <property type="component" value="Chromosome"/>
</dbReference>
<protein>
    <submittedName>
        <fullName evidence="2">Chemotaxis protein</fullName>
    </submittedName>
</protein>
<feature type="coiled-coil region" evidence="1">
    <location>
        <begin position="139"/>
        <end position="166"/>
    </location>
</feature>
<sequence length="347" mass="37472">MLTLWGINAFLLALLAPRWWQGIIAGALIAGMAWVLGAGPARAVAPPVADIPSAQKNQQAAGSADLPVLVQAVVPAWRNNVQLARTQTQEAIDKLTQRFVGIHQRLGGAVSLAEGGKNGDVLQVIQNAAQQLGGIANALEQVLTTRDALLRKIETLNQHNEDIRQLGLQVEQIAGRTGVTDLFSDQASWTELAARSAEAGRQIVGKTKAVQQQIQATHLSANQLDADAGRMVDDSRMVIDSVIADFRQSALKLSGTVGQLEEENREVDQEVCDILVNLQFQDRISQILDHVQLDMVKLTGMVASAASLPSGAAWLSDLEKTYTTQEQRQVHAGQQADKSLQSQVDFF</sequence>
<evidence type="ECO:0000313" key="2">
    <source>
        <dbReference type="EMBL" id="AKZ65195.1"/>
    </source>
</evidence>
<reference evidence="3" key="1">
    <citation type="journal article" date="2015" name="Genome Announc.">
        <title>Complete Genome Sequence of Herbaspirillum hiltneri N3 (DSM 17495), Isolated from Surface-Sterilized Wheat Roots.</title>
        <authorList>
            <person name="Guizelini D."/>
            <person name="Saizaki P.M."/>
            <person name="Coimbra N.A."/>
            <person name="Weiss V.A."/>
            <person name="Faoro H."/>
            <person name="Sfeir M.Z."/>
            <person name="Baura V.A."/>
            <person name="Monteiro R.A."/>
            <person name="Chubatsu L.S."/>
            <person name="Souza E.M."/>
            <person name="Cruz L.M."/>
            <person name="Pedrosa F.O."/>
            <person name="Raittz R.T."/>
            <person name="Marchaukoski J.N."/>
            <person name="Steffens M.B."/>
        </authorList>
    </citation>
    <scope>NUCLEOTIDE SEQUENCE [LARGE SCALE GENOMIC DNA]</scope>
    <source>
        <strain evidence="3">N3</strain>
    </source>
</reference>
<proteinExistence type="predicted"/>
<organism evidence="2 3">
    <name type="scientific">Herbaspirillum hiltneri N3</name>
    <dbReference type="NCBI Taxonomy" id="1262470"/>
    <lineage>
        <taxon>Bacteria</taxon>
        <taxon>Pseudomonadati</taxon>
        <taxon>Pseudomonadota</taxon>
        <taxon>Betaproteobacteria</taxon>
        <taxon>Burkholderiales</taxon>
        <taxon>Oxalobacteraceae</taxon>
        <taxon>Herbaspirillum</taxon>
    </lineage>
</organism>
<evidence type="ECO:0000256" key="1">
    <source>
        <dbReference type="SAM" id="Coils"/>
    </source>
</evidence>
<keyword evidence="1" id="KW-0175">Coiled coil</keyword>
<keyword evidence="3" id="KW-1185">Reference proteome</keyword>
<gene>
    <name evidence="2" type="ORF">F506_06390</name>
</gene>
<name>A0ABN4I288_9BURK</name>
<dbReference type="EMBL" id="CP011409">
    <property type="protein sequence ID" value="AKZ65195.1"/>
    <property type="molecule type" value="Genomic_DNA"/>
</dbReference>
<accession>A0ABN4I288</accession>
<evidence type="ECO:0000313" key="3">
    <source>
        <dbReference type="Proteomes" id="UP000063429"/>
    </source>
</evidence>